<evidence type="ECO:0008006" key="7">
    <source>
        <dbReference type="Google" id="ProtNLM"/>
    </source>
</evidence>
<dbReference type="InterPro" id="IPR054363">
    <property type="entry name" value="GH95_cat"/>
</dbReference>
<dbReference type="InterPro" id="IPR008928">
    <property type="entry name" value="6-hairpin_glycosidase_sf"/>
</dbReference>
<feature type="chain" id="PRO_5034292686" description="Glycoside hydrolase family 95 protein" evidence="1">
    <location>
        <begin position="21"/>
        <end position="805"/>
    </location>
</feature>
<dbReference type="Proteomes" id="UP000624244">
    <property type="component" value="Unassembled WGS sequence"/>
</dbReference>
<organism evidence="5 6">
    <name type="scientific">Cochliobolus sativus</name>
    <name type="common">Common root rot and spot blotch fungus</name>
    <name type="synonym">Bipolaris sorokiniana</name>
    <dbReference type="NCBI Taxonomy" id="45130"/>
    <lineage>
        <taxon>Eukaryota</taxon>
        <taxon>Fungi</taxon>
        <taxon>Dikarya</taxon>
        <taxon>Ascomycota</taxon>
        <taxon>Pezizomycotina</taxon>
        <taxon>Dothideomycetes</taxon>
        <taxon>Pleosporomycetidae</taxon>
        <taxon>Pleosporales</taxon>
        <taxon>Pleosporineae</taxon>
        <taxon>Pleosporaceae</taxon>
        <taxon>Bipolaris</taxon>
    </lineage>
</organism>
<gene>
    <name evidence="5" type="ORF">GGP41_006372</name>
</gene>
<name>A0A8H5ZHP8_COCSA</name>
<dbReference type="InterPro" id="IPR049053">
    <property type="entry name" value="AFCA-like_C"/>
</dbReference>
<dbReference type="InterPro" id="IPR012341">
    <property type="entry name" value="6hp_glycosidase-like_sf"/>
</dbReference>
<feature type="domain" description="Glycosyl hydrolase family 95 N-terminal" evidence="2">
    <location>
        <begin position="23"/>
        <end position="279"/>
    </location>
</feature>
<dbReference type="PANTHER" id="PTHR31084:SF3">
    <property type="entry name" value="ALPHA-FUCOSIDASE A"/>
    <property type="match status" value="1"/>
</dbReference>
<dbReference type="Gene3D" id="1.50.10.10">
    <property type="match status" value="1"/>
</dbReference>
<dbReference type="PANTHER" id="PTHR31084">
    <property type="entry name" value="ALPHA-L-FUCOSIDASE 2"/>
    <property type="match status" value="1"/>
</dbReference>
<feature type="domain" description="Alpha fucosidase A-like C-terminal" evidence="3">
    <location>
        <begin position="748"/>
        <end position="787"/>
    </location>
</feature>
<proteinExistence type="predicted"/>
<evidence type="ECO:0000259" key="2">
    <source>
        <dbReference type="Pfam" id="PF14498"/>
    </source>
</evidence>
<accession>A0A8H5ZHP8</accession>
<reference evidence="5" key="1">
    <citation type="submission" date="2019-11" db="EMBL/GenBank/DDBJ databases">
        <title>Bipolaris sorokiniana Genome sequencing.</title>
        <authorList>
            <person name="Wang H."/>
        </authorList>
    </citation>
    <scope>NUCLEOTIDE SEQUENCE</scope>
</reference>
<evidence type="ECO:0000256" key="1">
    <source>
        <dbReference type="SAM" id="SignalP"/>
    </source>
</evidence>
<dbReference type="InterPro" id="IPR027414">
    <property type="entry name" value="GH95_N_dom"/>
</dbReference>
<dbReference type="Pfam" id="PF21307">
    <property type="entry name" value="Glyco_hydro_95_C"/>
    <property type="match status" value="1"/>
</dbReference>
<sequence>MLLKSLLPPLISALIHGTSAKLIWSTSPANTSDVIRTALPVGNGRLAAMPIGSPSAETLTLNLDSLWSGGPFEASNYTGGNPESSIDSTLPGIRDWIFTNGTGNVTKLLGTNDNYGSYRVLANLTVTIPSLVGIQVSNYTRKLDLTNGLHSTSFNTNDTQLESIVFCSYPDQVCVYTIQSSRSLPAFELKLGNELVDAKLENITCVANGTGADSGHVRLRGVTQLGPPEGMLYDTIARLLPNSDVKTTCDSNTGILKVTPENGAKSATVIIGAETNYDMKKGTAEHQYSFRGNDPGPAVEETIQKVSMKTLEELKSSHLEDFTSLTGRFEFHLPDPLNSAQVPTPELIASYDSNVTSGDPFVESLLFDYAQYLLISSSRPGSLPTNLQGRWTEQMAPDWSADYHANINLQMNYWTADQTGLTETQTPLWDYMINTWVPRGHETAMLLYGAPGWVVHNEMNIFGHTGMKDGEGWANYPAAPAWMMLHVFDYWDYTRDTTWLRTQGYPLIKSVAQFWLSQLHADSFTNDNTLVVNPCSSPEHGPTTFGCAHYQQLIHQVFEAVLTTHSLAGESDTSFTSNISSTLSRLDKGFHVGSWSQIKEWKLPDSFGYEFQNDTHRHISELVGWHPGYSLSSFLGGYSNTTVQSAVRNKLISRGIGNGPDANSGWEKVWRGACWARLNDTAQAHLELRYAIEQNFVGNGFSMYKGERTPFQIDANYGYGGLVLSMLVVDLPAPAEGQEGKRRAVLGPAIPESWKGGKVKGLRIRGGGVVDFGWDDGGVVREVTVVESVGDVEFVNKEGDVLSAS</sequence>
<protein>
    <recommendedName>
        <fullName evidence="7">Glycoside hydrolase family 95 protein</fullName>
    </recommendedName>
</protein>
<feature type="domain" description="Glycosyl hydrolase family 95 catalytic" evidence="4">
    <location>
        <begin position="311"/>
        <end position="727"/>
    </location>
</feature>
<feature type="signal peptide" evidence="1">
    <location>
        <begin position="1"/>
        <end position="20"/>
    </location>
</feature>
<dbReference type="GO" id="GO:0004560">
    <property type="term" value="F:alpha-L-fucosidase activity"/>
    <property type="evidence" value="ECO:0007669"/>
    <property type="project" value="InterPro"/>
</dbReference>
<dbReference type="Gene3D" id="2.60.40.1180">
    <property type="entry name" value="Golgi alpha-mannosidase II"/>
    <property type="match status" value="1"/>
</dbReference>
<evidence type="ECO:0000313" key="6">
    <source>
        <dbReference type="Proteomes" id="UP000624244"/>
    </source>
</evidence>
<dbReference type="EMBL" id="WNKQ01000009">
    <property type="protein sequence ID" value="KAF5849400.1"/>
    <property type="molecule type" value="Genomic_DNA"/>
</dbReference>
<dbReference type="InterPro" id="IPR016518">
    <property type="entry name" value="Alpha-L-fucosidase"/>
</dbReference>
<evidence type="ECO:0000259" key="3">
    <source>
        <dbReference type="Pfam" id="PF21307"/>
    </source>
</evidence>
<dbReference type="GO" id="GO:0005975">
    <property type="term" value="P:carbohydrate metabolic process"/>
    <property type="evidence" value="ECO:0007669"/>
    <property type="project" value="InterPro"/>
</dbReference>
<dbReference type="Pfam" id="PF14498">
    <property type="entry name" value="Glyco_hyd_65N_2"/>
    <property type="match status" value="1"/>
</dbReference>
<dbReference type="Pfam" id="PF22124">
    <property type="entry name" value="Glyco_hydro_95_cat"/>
    <property type="match status" value="1"/>
</dbReference>
<keyword evidence="1" id="KW-0732">Signal</keyword>
<dbReference type="AlphaFoldDB" id="A0A8H5ZHP8"/>
<evidence type="ECO:0000259" key="4">
    <source>
        <dbReference type="Pfam" id="PF22124"/>
    </source>
</evidence>
<dbReference type="PIRSF" id="PIRSF007663">
    <property type="entry name" value="UCP007663"/>
    <property type="match status" value="1"/>
</dbReference>
<evidence type="ECO:0000313" key="5">
    <source>
        <dbReference type="EMBL" id="KAF5849400.1"/>
    </source>
</evidence>
<dbReference type="SUPFAM" id="SSF48208">
    <property type="entry name" value="Six-hairpin glycosidases"/>
    <property type="match status" value="1"/>
</dbReference>
<dbReference type="InterPro" id="IPR013780">
    <property type="entry name" value="Glyco_hydro_b"/>
</dbReference>
<comment type="caution">
    <text evidence="5">The sequence shown here is derived from an EMBL/GenBank/DDBJ whole genome shotgun (WGS) entry which is preliminary data.</text>
</comment>